<keyword evidence="2" id="KW-1185">Reference proteome</keyword>
<proteinExistence type="predicted"/>
<accession>A0A2G5SQA1</accession>
<evidence type="ECO:0000313" key="1">
    <source>
        <dbReference type="EMBL" id="PIC17142.1"/>
    </source>
</evidence>
<sequence length="189" mass="21734">MNDIIKFFYGAAQAFEGEPRHVENFELENATSKNEFDWSLVINKSLMAMKIGPLVNLTLKTARLAGVRITGVPALMQHLPNIYFLSIISFWLPIAIVDVSHMTIVLMTVEELTLEAVNGYRNKIVEQEKIDMHAFVGRYARNIVESIRPFEDSRRGREDYDGMLPCFSPDHGIYFQIQRHGIVFTKLRK</sequence>
<gene>
    <name evidence="1" type="primary">Cnig_chr_X.g23485</name>
    <name evidence="1" type="ORF">B9Z55_023485</name>
</gene>
<dbReference type="Proteomes" id="UP000230233">
    <property type="component" value="Chromosome X"/>
</dbReference>
<organism evidence="1 2">
    <name type="scientific">Caenorhabditis nigoni</name>
    <dbReference type="NCBI Taxonomy" id="1611254"/>
    <lineage>
        <taxon>Eukaryota</taxon>
        <taxon>Metazoa</taxon>
        <taxon>Ecdysozoa</taxon>
        <taxon>Nematoda</taxon>
        <taxon>Chromadorea</taxon>
        <taxon>Rhabditida</taxon>
        <taxon>Rhabditina</taxon>
        <taxon>Rhabditomorpha</taxon>
        <taxon>Rhabditoidea</taxon>
        <taxon>Rhabditidae</taxon>
        <taxon>Peloderinae</taxon>
        <taxon>Caenorhabditis</taxon>
    </lineage>
</organism>
<protein>
    <submittedName>
        <fullName evidence="1">Uncharacterized protein</fullName>
    </submittedName>
</protein>
<reference evidence="2" key="1">
    <citation type="submission" date="2017-10" db="EMBL/GenBank/DDBJ databases">
        <title>Rapid genome shrinkage in a self-fertile nematode reveals novel sperm competition proteins.</title>
        <authorList>
            <person name="Yin D."/>
            <person name="Schwarz E.M."/>
            <person name="Thomas C.G."/>
            <person name="Felde R.L."/>
            <person name="Korf I.F."/>
            <person name="Cutter A.D."/>
            <person name="Schartner C.M."/>
            <person name="Ralston E.J."/>
            <person name="Meyer B.J."/>
            <person name="Haag E.S."/>
        </authorList>
    </citation>
    <scope>NUCLEOTIDE SEQUENCE [LARGE SCALE GENOMIC DNA]</scope>
    <source>
        <strain evidence="2">JU1422</strain>
    </source>
</reference>
<name>A0A2G5SQA1_9PELO</name>
<evidence type="ECO:0000313" key="2">
    <source>
        <dbReference type="Proteomes" id="UP000230233"/>
    </source>
</evidence>
<comment type="caution">
    <text evidence="1">The sequence shown here is derived from an EMBL/GenBank/DDBJ whole genome shotgun (WGS) entry which is preliminary data.</text>
</comment>
<dbReference type="AlphaFoldDB" id="A0A2G5SQA1"/>
<dbReference type="EMBL" id="PDUG01000006">
    <property type="protein sequence ID" value="PIC17142.1"/>
    <property type="molecule type" value="Genomic_DNA"/>
</dbReference>